<organism evidence="3 4">
    <name type="scientific">Rhodococcus pyridinivorans KG-16</name>
    <dbReference type="NCBI Taxonomy" id="1441730"/>
    <lineage>
        <taxon>Bacteria</taxon>
        <taxon>Bacillati</taxon>
        <taxon>Actinomycetota</taxon>
        <taxon>Actinomycetes</taxon>
        <taxon>Mycobacteriales</taxon>
        <taxon>Nocardiaceae</taxon>
        <taxon>Rhodococcus</taxon>
    </lineage>
</organism>
<reference evidence="4" key="1">
    <citation type="submission" date="2015-01" db="EMBL/GenBank/DDBJ databases">
        <title>Draft genome sequence of Rhodococcus pyridinivorans strain KG-16, a hydrocarbon-degrading bacterium.</title>
        <authorList>
            <person name="Aggarwal R.K."/>
            <person name="Dawar C."/>
        </authorList>
    </citation>
    <scope>NUCLEOTIDE SEQUENCE [LARGE SCALE GENOMIC DNA]</scope>
    <source>
        <strain evidence="4">KG-16</strain>
    </source>
</reference>
<comment type="caution">
    <text evidence="3">The sequence shown here is derived from an EMBL/GenBank/DDBJ whole genome shotgun (WGS) entry which is preliminary data.</text>
</comment>
<dbReference type="PANTHER" id="PTHR13504">
    <property type="entry name" value="FIDO DOMAIN-CONTAINING PROTEIN DDB_G0283145"/>
    <property type="match status" value="1"/>
</dbReference>
<dbReference type="EMBL" id="AZXY01000009">
    <property type="protein sequence ID" value="KSZ57344.1"/>
    <property type="molecule type" value="Genomic_DNA"/>
</dbReference>
<dbReference type="Gene3D" id="1.10.3290.10">
    <property type="entry name" value="Fido-like domain"/>
    <property type="match status" value="1"/>
</dbReference>
<dbReference type="PANTHER" id="PTHR13504:SF38">
    <property type="entry name" value="FIDO DOMAIN-CONTAINING PROTEIN"/>
    <property type="match status" value="1"/>
</dbReference>
<dbReference type="PATRIC" id="fig|1441730.3.peg.3707"/>
<dbReference type="Proteomes" id="UP000053060">
    <property type="component" value="Unassembled WGS sequence"/>
</dbReference>
<name>A0A0V9UH72_9NOCA</name>
<reference evidence="3 4" key="2">
    <citation type="journal article" date="2016" name="Genome Announc.">
        <title>Draft Genome Sequence of a Versatile Hydrocarbon-Degrading Bacterium, Rhodococcus pyridinivorans Strain KG-16, Collected from Oil Fields in India.</title>
        <authorList>
            <person name="Aggarwal R.K."/>
            <person name="Dawar C."/>
            <person name="Phanindranath R."/>
            <person name="Mutnuri L."/>
            <person name="Dayal A.M."/>
        </authorList>
    </citation>
    <scope>NUCLEOTIDE SEQUENCE [LARGE SCALE GENOMIC DNA]</scope>
    <source>
        <strain evidence="3 4">KG-16</strain>
    </source>
</reference>
<evidence type="ECO:0000313" key="3">
    <source>
        <dbReference type="EMBL" id="KSZ57344.1"/>
    </source>
</evidence>
<protein>
    <submittedName>
        <fullName evidence="3">Fic family protein</fullName>
    </submittedName>
</protein>
<dbReference type="AlphaFoldDB" id="A0A0V9UH72"/>
<dbReference type="SUPFAM" id="SSF140931">
    <property type="entry name" value="Fic-like"/>
    <property type="match status" value="1"/>
</dbReference>
<dbReference type="InterPro" id="IPR003812">
    <property type="entry name" value="Fido"/>
</dbReference>
<evidence type="ECO:0000256" key="1">
    <source>
        <dbReference type="PIRSR" id="PIRSR640198-1"/>
    </source>
</evidence>
<proteinExistence type="predicted"/>
<evidence type="ECO:0000259" key="2">
    <source>
        <dbReference type="PROSITE" id="PS51459"/>
    </source>
</evidence>
<dbReference type="Pfam" id="PF02661">
    <property type="entry name" value="Fic"/>
    <property type="match status" value="1"/>
</dbReference>
<accession>A0A0V9UH72</accession>
<feature type="active site" evidence="1">
    <location>
        <position position="225"/>
    </location>
</feature>
<dbReference type="InterPro" id="IPR036597">
    <property type="entry name" value="Fido-like_dom_sf"/>
</dbReference>
<sequence>MASIDVESGWPAVTYEQHPWVSSDAYGSRREKRLTTGPYRAAVPPLVAHRPIPLDGELQALTEEAATELTRFDVEVGHITAPFASILLRTESASSSEIENLSSGARQIALAELGEHASRNARLIVGNVRAMRAALELSDAIDAAAILRMHHALLEHDDPAIAGRWRTQQVWIGGGSLGPHTAQFVPPHHERVPELIGDLVVFANRVDLPVVAQIAVAHAQFETIHPFPHGNGRVGRALIQAMLRGGQLTRSVAVPVSAGLLHNTGEYFDALGAYRDGDVGPIVRSIVDASFAAVANGRTLVTDLEAVRELWRSRVTARRDSAVHRLVDVLLRQPVIDNRSAAAALSVTGANAQIAIDRLVDAGILTQITEGRRNRIWQAKDVVRVLDEFAARAKRRRG</sequence>
<dbReference type="InterPro" id="IPR040198">
    <property type="entry name" value="Fido_containing"/>
</dbReference>
<feature type="domain" description="Fido" evidence="2">
    <location>
        <begin position="141"/>
        <end position="288"/>
    </location>
</feature>
<gene>
    <name evidence="3" type="ORF">Z045_17785</name>
</gene>
<dbReference type="RefSeq" id="WP_060653033.1">
    <property type="nucleotide sequence ID" value="NZ_AZXY01000009.1"/>
</dbReference>
<dbReference type="PROSITE" id="PS51459">
    <property type="entry name" value="FIDO"/>
    <property type="match status" value="1"/>
</dbReference>
<evidence type="ECO:0000313" key="4">
    <source>
        <dbReference type="Proteomes" id="UP000053060"/>
    </source>
</evidence>